<feature type="compositionally biased region" description="Low complexity" evidence="1">
    <location>
        <begin position="217"/>
        <end position="226"/>
    </location>
</feature>
<sequence length="497" mass="52710">MGLASMLAAQQGGQGGMGAQPGQQPYGQQAGAPRPGQAPGQFGQQPGQQPYGQQSGMPGQQQPYGQQGGMPGQQQPYGQQGGMPGQQQPYGQQGGLPGQQQYGQQGGPPGSQQSPHGQQGGMPGQQQPYGQQGGMPGQMGQHPPYGQQGGMPGQQQPYGQQGGMPGQMGQQSPYGQQGGMPGQQQPYGQQGGMPGQMGSQPGQFGGPGGGMGGPMPQGGMNPQQVQQKLQGIIQQNRLEAFFPPPALQNVVHRCSRVDFRSLAQKYNMPMELAVALAGLALYDVVIFVDDSGSMAFEEGGDRINDLKLILGRVSEMATLFDDDGILIRFMNGQQQGNGIRDAASASQLISQVQFNGMTPLGTQLDQKVIQPILARGMQSRSLQKPVLVITITDGEPTGEPRPTVANVIKQAKNMCMNSQYGPGAITFEFAQVGKDVGAQKFLAQLDNDPEVGRNIDATSYYELEAEEYRRKGITLTPDVWLVKLMMGAIDSTFDDQD</sequence>
<dbReference type="SUPFAM" id="SSF53300">
    <property type="entry name" value="vWA-like"/>
    <property type="match status" value="1"/>
</dbReference>
<feature type="compositionally biased region" description="Gly residues" evidence="1">
    <location>
        <begin position="203"/>
        <end position="216"/>
    </location>
</feature>
<dbReference type="PROSITE" id="PS50234">
    <property type="entry name" value="VWFA"/>
    <property type="match status" value="1"/>
</dbReference>
<gene>
    <name evidence="3" type="ORF">WJX74_008460</name>
</gene>
<reference evidence="3 4" key="1">
    <citation type="journal article" date="2024" name="Nat. Commun.">
        <title>Phylogenomics reveals the evolutionary origins of lichenization in chlorophyte algae.</title>
        <authorList>
            <person name="Puginier C."/>
            <person name="Libourel C."/>
            <person name="Otte J."/>
            <person name="Skaloud P."/>
            <person name="Haon M."/>
            <person name="Grisel S."/>
            <person name="Petersen M."/>
            <person name="Berrin J.G."/>
            <person name="Delaux P.M."/>
            <person name="Dal Grande F."/>
            <person name="Keller J."/>
        </authorList>
    </citation>
    <scope>NUCLEOTIDE SEQUENCE [LARGE SCALE GENOMIC DNA]</scope>
    <source>
        <strain evidence="3 4">SAG 2145</strain>
    </source>
</reference>
<feature type="domain" description="VWFA" evidence="2">
    <location>
        <begin position="283"/>
        <end position="479"/>
    </location>
</feature>
<dbReference type="Gene3D" id="3.40.50.410">
    <property type="entry name" value="von Willebrand factor, type A domain"/>
    <property type="match status" value="1"/>
</dbReference>
<dbReference type="PANTHER" id="PTHR34706">
    <property type="entry name" value="SLR1338 PROTEIN"/>
    <property type="match status" value="1"/>
</dbReference>
<feature type="compositionally biased region" description="Low complexity" evidence="1">
    <location>
        <begin position="20"/>
        <end position="65"/>
    </location>
</feature>
<dbReference type="AlphaFoldDB" id="A0AAW1RW01"/>
<evidence type="ECO:0000259" key="2">
    <source>
        <dbReference type="PROSITE" id="PS50234"/>
    </source>
</evidence>
<dbReference type="InterPro" id="IPR036465">
    <property type="entry name" value="vWFA_dom_sf"/>
</dbReference>
<evidence type="ECO:0000256" key="1">
    <source>
        <dbReference type="SAM" id="MobiDB-lite"/>
    </source>
</evidence>
<proteinExistence type="predicted"/>
<evidence type="ECO:0000313" key="3">
    <source>
        <dbReference type="EMBL" id="KAK9837955.1"/>
    </source>
</evidence>
<feature type="region of interest" description="Disordered" evidence="1">
    <location>
        <begin position="1"/>
        <end position="226"/>
    </location>
</feature>
<accession>A0AAW1RW01</accession>
<name>A0AAW1RW01_9CHLO</name>
<dbReference type="EMBL" id="JALJOS010000006">
    <property type="protein sequence ID" value="KAK9837955.1"/>
    <property type="molecule type" value="Genomic_DNA"/>
</dbReference>
<dbReference type="Proteomes" id="UP001438707">
    <property type="component" value="Unassembled WGS sequence"/>
</dbReference>
<organism evidence="3 4">
    <name type="scientific">Apatococcus lobatus</name>
    <dbReference type="NCBI Taxonomy" id="904363"/>
    <lineage>
        <taxon>Eukaryota</taxon>
        <taxon>Viridiplantae</taxon>
        <taxon>Chlorophyta</taxon>
        <taxon>core chlorophytes</taxon>
        <taxon>Trebouxiophyceae</taxon>
        <taxon>Chlorellales</taxon>
        <taxon>Chlorellaceae</taxon>
        <taxon>Apatococcus</taxon>
    </lineage>
</organism>
<protein>
    <recommendedName>
        <fullName evidence="2">VWFA domain-containing protein</fullName>
    </recommendedName>
</protein>
<keyword evidence="4" id="KW-1185">Reference proteome</keyword>
<comment type="caution">
    <text evidence="3">The sequence shown here is derived from an EMBL/GenBank/DDBJ whole genome shotgun (WGS) entry which is preliminary data.</text>
</comment>
<evidence type="ECO:0000313" key="4">
    <source>
        <dbReference type="Proteomes" id="UP001438707"/>
    </source>
</evidence>
<dbReference type="PANTHER" id="PTHR34706:SF2">
    <property type="entry name" value="RFEF"/>
    <property type="match status" value="1"/>
</dbReference>
<dbReference type="InterPro" id="IPR002035">
    <property type="entry name" value="VWF_A"/>
</dbReference>